<sequence>MRARCSVLSLALALSAIIGAAGAATPVRVNPADLHLEQLRPATMTYLVYMHGAAGSGVKRAMLATSEVKREQVDGKDAWVIEQHWEDENGSVHTARTVHAAKDAATLSQTSGWTRPDRRLTTIVEPATGRGSIEGELPEESRKTMEAGFAAMQDGWWMNWHSDLTLLPLLPYEKGGTLRIRLFDVGMAAPMDVDYTVLGERALVGADGRRRDCWLVETESGRPGSGNYQRFWIDKASRVVVKEEDVFNGKYRSKVLLEAPAVIEFPLPPTPAAQG</sequence>
<protein>
    <recommendedName>
        <fullName evidence="4">DUF3108 domain-containing protein</fullName>
    </recommendedName>
</protein>
<feature type="chain" id="PRO_5028943559" description="DUF3108 domain-containing protein" evidence="1">
    <location>
        <begin position="24"/>
        <end position="275"/>
    </location>
</feature>
<keyword evidence="3" id="KW-1185">Reference proteome</keyword>
<dbReference type="Pfam" id="PF11306">
    <property type="entry name" value="DUF3108"/>
    <property type="match status" value="1"/>
</dbReference>
<evidence type="ECO:0000256" key="1">
    <source>
        <dbReference type="SAM" id="SignalP"/>
    </source>
</evidence>
<evidence type="ECO:0000313" key="2">
    <source>
        <dbReference type="EMBL" id="QNN46583.1"/>
    </source>
</evidence>
<proteinExistence type="predicted"/>
<keyword evidence="1" id="KW-0732">Signal</keyword>
<dbReference type="KEGG" id="tbv:H9L17_15715"/>
<organism evidence="2 3">
    <name type="scientific">Thermomonas brevis</name>
    <dbReference type="NCBI Taxonomy" id="215691"/>
    <lineage>
        <taxon>Bacteria</taxon>
        <taxon>Pseudomonadati</taxon>
        <taxon>Pseudomonadota</taxon>
        <taxon>Gammaproteobacteria</taxon>
        <taxon>Lysobacterales</taxon>
        <taxon>Lysobacteraceae</taxon>
        <taxon>Thermomonas</taxon>
    </lineage>
</organism>
<accession>A0A7G9QTA8</accession>
<dbReference type="InterPro" id="IPR021457">
    <property type="entry name" value="DUF3108"/>
</dbReference>
<evidence type="ECO:0000313" key="3">
    <source>
        <dbReference type="Proteomes" id="UP000515977"/>
    </source>
</evidence>
<dbReference type="EMBL" id="CP060711">
    <property type="protein sequence ID" value="QNN46583.1"/>
    <property type="molecule type" value="Genomic_DNA"/>
</dbReference>
<name>A0A7G9QTA8_9GAMM</name>
<dbReference type="RefSeq" id="WP_187570347.1">
    <property type="nucleotide sequence ID" value="NZ_CP060711.1"/>
</dbReference>
<dbReference type="AlphaFoldDB" id="A0A7G9QTA8"/>
<gene>
    <name evidence="2" type="ORF">H9L17_15715</name>
</gene>
<evidence type="ECO:0008006" key="4">
    <source>
        <dbReference type="Google" id="ProtNLM"/>
    </source>
</evidence>
<feature type="signal peptide" evidence="1">
    <location>
        <begin position="1"/>
        <end position="23"/>
    </location>
</feature>
<dbReference type="Proteomes" id="UP000515977">
    <property type="component" value="Chromosome"/>
</dbReference>
<reference evidence="2 3" key="1">
    <citation type="submission" date="2020-08" db="EMBL/GenBank/DDBJ databases">
        <title>Genome sequence of Thermomonas brevis KACC 16975T.</title>
        <authorList>
            <person name="Hyun D.-W."/>
            <person name="Bae J.-W."/>
        </authorList>
    </citation>
    <scope>NUCLEOTIDE SEQUENCE [LARGE SCALE GENOMIC DNA]</scope>
    <source>
        <strain evidence="2 3">KACC 16975</strain>
    </source>
</reference>